<keyword evidence="4" id="KW-1185">Reference proteome</keyword>
<evidence type="ECO:0000256" key="1">
    <source>
        <dbReference type="SAM" id="MobiDB-lite"/>
    </source>
</evidence>
<dbReference type="Pfam" id="PF18932">
    <property type="entry name" value="DUF5681"/>
    <property type="match status" value="1"/>
</dbReference>
<dbReference type="AlphaFoldDB" id="A0A5B8KXP9"/>
<proteinExistence type="predicted"/>
<protein>
    <recommendedName>
        <fullName evidence="2">DUF5681 domain-containing protein</fullName>
    </recommendedName>
</protein>
<gene>
    <name evidence="3" type="ORF">FQ775_07540</name>
</gene>
<evidence type="ECO:0000313" key="4">
    <source>
        <dbReference type="Proteomes" id="UP000321389"/>
    </source>
</evidence>
<reference evidence="3" key="1">
    <citation type="submission" date="2020-04" db="EMBL/GenBank/DDBJ databases">
        <title>Nitratireductor sp. nov. isolated from mangrove soil.</title>
        <authorList>
            <person name="Ye Y."/>
        </authorList>
    </citation>
    <scope>NUCLEOTIDE SEQUENCE</scope>
    <source>
        <strain evidence="3">SY7</strain>
    </source>
</reference>
<feature type="domain" description="DUF5681" evidence="2">
    <location>
        <begin position="38"/>
        <end position="123"/>
    </location>
</feature>
<evidence type="ECO:0000313" key="3">
    <source>
        <dbReference type="EMBL" id="QDZ00240.2"/>
    </source>
</evidence>
<feature type="compositionally biased region" description="Basic and acidic residues" evidence="1">
    <location>
        <begin position="1"/>
        <end position="25"/>
    </location>
</feature>
<dbReference type="RefSeq" id="WP_167813153.1">
    <property type="nucleotide sequence ID" value="NZ_CP042301.2"/>
</dbReference>
<dbReference type="KEGG" id="niy:FQ775_07540"/>
<organism evidence="3 4">
    <name type="scientific">Nitratireductor mangrovi</name>
    <dbReference type="NCBI Taxonomy" id="2599600"/>
    <lineage>
        <taxon>Bacteria</taxon>
        <taxon>Pseudomonadati</taxon>
        <taxon>Pseudomonadota</taxon>
        <taxon>Alphaproteobacteria</taxon>
        <taxon>Hyphomicrobiales</taxon>
        <taxon>Phyllobacteriaceae</taxon>
        <taxon>Nitratireductor</taxon>
    </lineage>
</organism>
<accession>A0A5B8KXP9</accession>
<dbReference type="EMBL" id="CP042301">
    <property type="protein sequence ID" value="QDZ00240.2"/>
    <property type="molecule type" value="Genomic_DNA"/>
</dbReference>
<evidence type="ECO:0000259" key="2">
    <source>
        <dbReference type="Pfam" id="PF18932"/>
    </source>
</evidence>
<name>A0A5B8KXP9_9HYPH</name>
<feature type="region of interest" description="Disordered" evidence="1">
    <location>
        <begin position="1"/>
        <end position="61"/>
    </location>
</feature>
<dbReference type="InterPro" id="IPR043736">
    <property type="entry name" value="DUF5681"/>
</dbReference>
<sequence length="339" mass="37845">MSDGGEKSSQEPKPIADKAVARAKEQIIGGVGYRNPPKATRFQRGQSGNPGGRPRAPKAEGLTLEDQPLLQAVHDQAAKPIRMREGDTVLEVPTREAVTRSVMVAALKGNARSQGLALDLIRSADIQRAHDRSKRQAFAHEFKRVQTRRFERAVEAGEETRRILPHPDDIVIDDDYGYHFAGPVDEAELCKVEQIVRYRDALIMQDVLDERLAARQASQTEQPDRSEQSGALLFASVLDSTLPSRFRLDDTTIILRQTRYEAVNLRQLLKDTYRAWKAAGAKDKRGVRFTDLQSAHKLLTNVIDFVQAVREGRIDVDAIARGEFDETSRPFIRGNGSVA</sequence>
<dbReference type="Proteomes" id="UP000321389">
    <property type="component" value="Chromosome"/>
</dbReference>